<protein>
    <recommendedName>
        <fullName evidence="1">Tox-REase-5 domain-containing protein</fullName>
    </recommendedName>
</protein>
<name>A0A2U3I5M0_9BURK</name>
<evidence type="ECO:0000259" key="1">
    <source>
        <dbReference type="Pfam" id="PF15648"/>
    </source>
</evidence>
<dbReference type="Pfam" id="PF15648">
    <property type="entry name" value="Tox-REase-5"/>
    <property type="match status" value="1"/>
</dbReference>
<organism evidence="2 3">
    <name type="scientific">Caballeronia novacaledonica</name>
    <dbReference type="NCBI Taxonomy" id="1544861"/>
    <lineage>
        <taxon>Bacteria</taxon>
        <taxon>Pseudomonadati</taxon>
        <taxon>Pseudomonadota</taxon>
        <taxon>Betaproteobacteria</taxon>
        <taxon>Burkholderiales</taxon>
        <taxon>Burkholderiaceae</taxon>
        <taxon>Caballeronia</taxon>
    </lineage>
</organism>
<sequence>MAALAIPVLEAAAEGIAALWAALSSGGAVSTVAGGAATGAILSLPGDTANDKDKAQTDTQVKVRTRERECKCPPDRGQMAPVNHAMSDLSARYQQYVTGFPRGIEWKFGGKDFDGFVSAQCLMQEAKANFEFFFYDNGRPKFFFLKGVGPKTADKKQEPSASESLVKQATAQSAIVTESPPSKLRWYFMQDKLFNWATTEFAKDGLNLSTELMPMLVKENIE</sequence>
<dbReference type="AlphaFoldDB" id="A0A2U3I5M0"/>
<dbReference type="InterPro" id="IPR028904">
    <property type="entry name" value="Tox-REase-5_dom"/>
</dbReference>
<gene>
    <name evidence="2" type="ORF">NOV72_02624</name>
</gene>
<accession>A0A2U3I5M0</accession>
<dbReference type="EMBL" id="OGTP01000007">
    <property type="protein sequence ID" value="SPB15398.1"/>
    <property type="molecule type" value="Genomic_DNA"/>
</dbReference>
<feature type="domain" description="Tox-REase-5" evidence="1">
    <location>
        <begin position="90"/>
        <end position="190"/>
    </location>
</feature>
<dbReference type="Proteomes" id="UP000238169">
    <property type="component" value="Unassembled WGS sequence"/>
</dbReference>
<proteinExistence type="predicted"/>
<reference evidence="3" key="1">
    <citation type="submission" date="2018-01" db="EMBL/GenBank/DDBJ databases">
        <authorList>
            <person name="Peeters C."/>
        </authorList>
    </citation>
    <scope>NUCLEOTIDE SEQUENCE [LARGE SCALE GENOMIC DNA]</scope>
</reference>
<evidence type="ECO:0000313" key="3">
    <source>
        <dbReference type="Proteomes" id="UP000238169"/>
    </source>
</evidence>
<dbReference type="RefSeq" id="WP_106855041.1">
    <property type="nucleotide sequence ID" value="NZ_OGTP01000007.1"/>
</dbReference>
<evidence type="ECO:0000313" key="2">
    <source>
        <dbReference type="EMBL" id="SPB15398.1"/>
    </source>
</evidence>
<dbReference type="OrthoDB" id="8723461at2"/>
<keyword evidence="3" id="KW-1185">Reference proteome</keyword>